<dbReference type="SUPFAM" id="SSF52949">
    <property type="entry name" value="Macro domain-like"/>
    <property type="match status" value="1"/>
</dbReference>
<feature type="domain" description="Macro" evidence="6">
    <location>
        <begin position="90"/>
        <end position="290"/>
    </location>
</feature>
<evidence type="ECO:0000256" key="2">
    <source>
        <dbReference type="ARBA" id="ARBA00022723"/>
    </source>
</evidence>
<dbReference type="EMBL" id="JAGPYM010000011">
    <property type="protein sequence ID" value="KAH6889451.1"/>
    <property type="molecule type" value="Genomic_DNA"/>
</dbReference>
<dbReference type="InterPro" id="IPR043472">
    <property type="entry name" value="Macro_dom-like"/>
</dbReference>
<dbReference type="GO" id="GO:0046872">
    <property type="term" value="F:metal ion binding"/>
    <property type="evidence" value="ECO:0007669"/>
    <property type="project" value="UniProtKB-KW"/>
</dbReference>
<evidence type="ECO:0000256" key="5">
    <source>
        <dbReference type="ARBA" id="ARBA00023295"/>
    </source>
</evidence>
<dbReference type="SMART" id="SM00506">
    <property type="entry name" value="A1pp"/>
    <property type="match status" value="1"/>
</dbReference>
<dbReference type="InterPro" id="IPR002589">
    <property type="entry name" value="Macro_dom"/>
</dbReference>
<reference evidence="7 8" key="1">
    <citation type="journal article" date="2021" name="Nat. Commun.">
        <title>Genetic determinants of endophytism in the Arabidopsis root mycobiome.</title>
        <authorList>
            <person name="Mesny F."/>
            <person name="Miyauchi S."/>
            <person name="Thiergart T."/>
            <person name="Pickel B."/>
            <person name="Atanasova L."/>
            <person name="Karlsson M."/>
            <person name="Huettel B."/>
            <person name="Barry K.W."/>
            <person name="Haridas S."/>
            <person name="Chen C."/>
            <person name="Bauer D."/>
            <person name="Andreopoulos W."/>
            <person name="Pangilinan J."/>
            <person name="LaButti K."/>
            <person name="Riley R."/>
            <person name="Lipzen A."/>
            <person name="Clum A."/>
            <person name="Drula E."/>
            <person name="Henrissat B."/>
            <person name="Kohler A."/>
            <person name="Grigoriev I.V."/>
            <person name="Martin F.M."/>
            <person name="Hacquard S."/>
        </authorList>
    </citation>
    <scope>NUCLEOTIDE SEQUENCE [LARGE SCALE GENOMIC DNA]</scope>
    <source>
        <strain evidence="7 8">MPI-CAGE-CH-0241</strain>
    </source>
</reference>
<dbReference type="CDD" id="cd02908">
    <property type="entry name" value="Macro_OAADPr_deacetylase"/>
    <property type="match status" value="1"/>
</dbReference>
<proteinExistence type="predicted"/>
<dbReference type="Gene3D" id="3.40.220.10">
    <property type="entry name" value="Leucine Aminopeptidase, subunit E, domain 1"/>
    <property type="match status" value="1"/>
</dbReference>
<protein>
    <recommendedName>
        <fullName evidence="6">Macro domain-containing protein</fullName>
    </recommendedName>
</protein>
<comment type="cofactor">
    <cofactor evidence="1">
        <name>Zn(2+)</name>
        <dbReference type="ChEBI" id="CHEBI:29105"/>
    </cofactor>
</comment>
<keyword evidence="5" id="KW-0326">Glycosidase</keyword>
<dbReference type="Gene3D" id="3.40.50.1220">
    <property type="entry name" value="TPP-binding domain"/>
    <property type="match status" value="1"/>
</dbReference>
<evidence type="ECO:0000313" key="7">
    <source>
        <dbReference type="EMBL" id="KAH6889451.1"/>
    </source>
</evidence>
<comment type="caution">
    <text evidence="7">The sequence shown here is derived from an EMBL/GenBank/DDBJ whole genome shotgun (WGS) entry which is preliminary data.</text>
</comment>
<dbReference type="AlphaFoldDB" id="A0A9P9APW9"/>
<evidence type="ECO:0000256" key="1">
    <source>
        <dbReference type="ARBA" id="ARBA00001947"/>
    </source>
</evidence>
<dbReference type="InterPro" id="IPR029035">
    <property type="entry name" value="DHS-like_NAD/FAD-binding_dom"/>
</dbReference>
<dbReference type="PROSITE" id="PS51154">
    <property type="entry name" value="MACRO"/>
    <property type="match status" value="1"/>
</dbReference>
<evidence type="ECO:0000313" key="8">
    <source>
        <dbReference type="Proteomes" id="UP000777438"/>
    </source>
</evidence>
<gene>
    <name evidence="7" type="ORF">B0T10DRAFT_538452</name>
</gene>
<dbReference type="GO" id="GO:0016798">
    <property type="term" value="F:hydrolase activity, acting on glycosyl bonds"/>
    <property type="evidence" value="ECO:0007669"/>
    <property type="project" value="UniProtKB-KW"/>
</dbReference>
<keyword evidence="2" id="KW-0479">Metal-binding</keyword>
<dbReference type="PANTHER" id="PTHR11106:SF121">
    <property type="entry name" value="ADP-RIBOSE 1''-PHOSPHATE PHOSPHATASE"/>
    <property type="match status" value="1"/>
</dbReference>
<dbReference type="Proteomes" id="UP000777438">
    <property type="component" value="Unassembled WGS sequence"/>
</dbReference>
<sequence length="593" mass="65664">MLDDILGLLLDDAYEQAGNTPSSHAHSRREQIQHYQKHVDHLETSSKLRILHELLCVRSPEPPLPQPALKHLDSILTLQKSHRMLTQAESLPPLAVSENGVRITLWRGDITTLTHVTAITNAANEKALGCFQPTHRCIDNIIHSWAGPRLRAECHELMQARGEDLLPGDALVTKGYNLPAPFVIHTVGPQLSRGAQPTEEDKSQLSRCYSSILDALESLPATDRGSRSVALCCISTGLFAFPAQQAAGIAIKTVAEWLEKNPATNITDIIFNTFTGSDTEIYRGILETLPNGWSPYLEEPTTPVVKADSVTLARQWLESADAVLVTAGAGLSAAEGLDYTSPTLFKRHFPGMLKYGLRTLYSVFGFSRWPSEQDRWGYYFTHLNMVKTWPASPIYKRLLTFLEKFGPDAHVRTSNADGFFLANGWPADQLSTPQGSYAVLQCMKNCRPDAVVESWPLVKDAISSVDPSTQRLTDPDKVPRCQYCGGKMFICVRASALFNEQPFKEGEERWNDFGSRILREGKKLVILELGVGMNTPGVLRWPNEDLTTDGDGNIKLIRAGIGHEVAVPFDLEEAGFATSIEGDLKETIDQLFD</sequence>
<evidence type="ECO:0000256" key="3">
    <source>
        <dbReference type="ARBA" id="ARBA00022801"/>
    </source>
</evidence>
<dbReference type="Pfam" id="PF01661">
    <property type="entry name" value="Macro"/>
    <property type="match status" value="1"/>
</dbReference>
<dbReference type="PANTHER" id="PTHR11106">
    <property type="entry name" value="GANGLIOSIDE INDUCED DIFFERENTIATION ASSOCIATED PROTEIN 2-RELATED"/>
    <property type="match status" value="1"/>
</dbReference>
<dbReference type="OrthoDB" id="6077599at2759"/>
<accession>A0A9P9APW9</accession>
<evidence type="ECO:0000259" key="6">
    <source>
        <dbReference type="PROSITE" id="PS51154"/>
    </source>
</evidence>
<keyword evidence="8" id="KW-1185">Reference proteome</keyword>
<keyword evidence="3" id="KW-0378">Hydrolase</keyword>
<evidence type="ECO:0000256" key="4">
    <source>
        <dbReference type="ARBA" id="ARBA00022833"/>
    </source>
</evidence>
<keyword evidence="4" id="KW-0862">Zinc</keyword>
<organism evidence="7 8">
    <name type="scientific">Thelonectria olida</name>
    <dbReference type="NCBI Taxonomy" id="1576542"/>
    <lineage>
        <taxon>Eukaryota</taxon>
        <taxon>Fungi</taxon>
        <taxon>Dikarya</taxon>
        <taxon>Ascomycota</taxon>
        <taxon>Pezizomycotina</taxon>
        <taxon>Sordariomycetes</taxon>
        <taxon>Hypocreomycetidae</taxon>
        <taxon>Hypocreales</taxon>
        <taxon>Nectriaceae</taxon>
        <taxon>Thelonectria</taxon>
    </lineage>
</organism>
<dbReference type="SUPFAM" id="SSF52467">
    <property type="entry name" value="DHS-like NAD/FAD-binding domain"/>
    <property type="match status" value="1"/>
</dbReference>
<name>A0A9P9APW9_9HYPO</name>